<protein>
    <submittedName>
        <fullName evidence="2">Uncharacterized protein</fullName>
    </submittedName>
</protein>
<proteinExistence type="predicted"/>
<gene>
    <name evidence="2" type="ORF">ECRASSUSDP1_LOCUS9275</name>
</gene>
<name>A0AAD1UET3_EUPCR</name>
<comment type="caution">
    <text evidence="2">The sequence shown here is derived from an EMBL/GenBank/DDBJ whole genome shotgun (WGS) entry which is preliminary data.</text>
</comment>
<accession>A0AAD1UET3</accession>
<sequence length="414" mass="48436">MQPSEEPTKDTKRVQKFNDKVEEAWKNYEEVQKIKTQMKGIVPDYEFEEGDSLEKEEKKTEHKSDTDKRLEKMKQNIVNTYKKVIKQRPLDQAVLYLIQHSELMSEDPISTERLLLCCWKSRHFKSLSVTLDMLVEARIAVTLEELEAIVLEFIKKGTRHADNIHKYVQYLSFVKSYALPSKVWKEYLSGILLFASDIINGDLPESENLEDAINCAMDIFTEVYRNTCTINEVELLTPEFKEILQCTFASLATFTTDIISETERENKRACVVRPFLLCIIKNNISLAELLEAESFTEFFVSELACWGLKNPDFFQGLFPKIAKEGFSTGKIPWSVFKGIKDELHNAEKKDLYFFVTKYFFDNYEDKEEICNYVFTIDEYKELVKYFLSKKEDPNEEPIQMNDDNEAEYDGFLIV</sequence>
<evidence type="ECO:0000256" key="1">
    <source>
        <dbReference type="SAM" id="MobiDB-lite"/>
    </source>
</evidence>
<reference evidence="2" key="1">
    <citation type="submission" date="2023-07" db="EMBL/GenBank/DDBJ databases">
        <authorList>
            <consortium name="AG Swart"/>
            <person name="Singh M."/>
            <person name="Singh A."/>
            <person name="Seah K."/>
            <person name="Emmerich C."/>
        </authorList>
    </citation>
    <scope>NUCLEOTIDE SEQUENCE</scope>
    <source>
        <strain evidence="2">DP1</strain>
    </source>
</reference>
<evidence type="ECO:0000313" key="2">
    <source>
        <dbReference type="EMBL" id="CAI2367986.1"/>
    </source>
</evidence>
<dbReference type="EMBL" id="CAMPGE010009110">
    <property type="protein sequence ID" value="CAI2367986.1"/>
    <property type="molecule type" value="Genomic_DNA"/>
</dbReference>
<feature type="region of interest" description="Disordered" evidence="1">
    <location>
        <begin position="49"/>
        <end position="68"/>
    </location>
</feature>
<feature type="compositionally biased region" description="Basic and acidic residues" evidence="1">
    <location>
        <begin position="52"/>
        <end position="68"/>
    </location>
</feature>
<evidence type="ECO:0000313" key="3">
    <source>
        <dbReference type="Proteomes" id="UP001295684"/>
    </source>
</evidence>
<keyword evidence="3" id="KW-1185">Reference proteome</keyword>
<organism evidence="2 3">
    <name type="scientific">Euplotes crassus</name>
    <dbReference type="NCBI Taxonomy" id="5936"/>
    <lineage>
        <taxon>Eukaryota</taxon>
        <taxon>Sar</taxon>
        <taxon>Alveolata</taxon>
        <taxon>Ciliophora</taxon>
        <taxon>Intramacronucleata</taxon>
        <taxon>Spirotrichea</taxon>
        <taxon>Hypotrichia</taxon>
        <taxon>Euplotida</taxon>
        <taxon>Euplotidae</taxon>
        <taxon>Moneuplotes</taxon>
    </lineage>
</organism>
<dbReference type="Proteomes" id="UP001295684">
    <property type="component" value="Unassembled WGS sequence"/>
</dbReference>
<dbReference type="AlphaFoldDB" id="A0AAD1UET3"/>